<organism evidence="2 3">
    <name type="scientific">Champsocephalus gunnari</name>
    <name type="common">Mackerel icefish</name>
    <dbReference type="NCBI Taxonomy" id="52237"/>
    <lineage>
        <taxon>Eukaryota</taxon>
        <taxon>Metazoa</taxon>
        <taxon>Chordata</taxon>
        <taxon>Craniata</taxon>
        <taxon>Vertebrata</taxon>
        <taxon>Euteleostomi</taxon>
        <taxon>Actinopterygii</taxon>
        <taxon>Neopterygii</taxon>
        <taxon>Teleostei</taxon>
        <taxon>Neoteleostei</taxon>
        <taxon>Acanthomorphata</taxon>
        <taxon>Eupercaria</taxon>
        <taxon>Perciformes</taxon>
        <taxon>Notothenioidei</taxon>
        <taxon>Channichthyidae</taxon>
        <taxon>Champsocephalus</taxon>
    </lineage>
</organism>
<comment type="caution">
    <text evidence="2">The sequence shown here is derived from an EMBL/GenBank/DDBJ whole genome shotgun (WGS) entry which is preliminary data.</text>
</comment>
<dbReference type="AlphaFoldDB" id="A0AAN8DPC8"/>
<accession>A0AAN8DPC8</accession>
<dbReference type="EMBL" id="JAURVH010001522">
    <property type="protein sequence ID" value="KAK5921748.1"/>
    <property type="molecule type" value="Genomic_DNA"/>
</dbReference>
<feature type="region of interest" description="Disordered" evidence="1">
    <location>
        <begin position="1"/>
        <end position="25"/>
    </location>
</feature>
<proteinExistence type="predicted"/>
<dbReference type="Proteomes" id="UP001331515">
    <property type="component" value="Unassembled WGS sequence"/>
</dbReference>
<evidence type="ECO:0000256" key="1">
    <source>
        <dbReference type="SAM" id="MobiDB-lite"/>
    </source>
</evidence>
<protein>
    <submittedName>
        <fullName evidence="2">Uncharacterized protein</fullName>
    </submittedName>
</protein>
<sequence>MGWLWAGEGGGVRGSQASHHREVGGGGRVATGLGDDVSVLRGAVACLGASSVKTGHLDVLFRSVGLLLSLSVGGVFSMNCATGDAR</sequence>
<evidence type="ECO:0000313" key="3">
    <source>
        <dbReference type="Proteomes" id="UP001331515"/>
    </source>
</evidence>
<reference evidence="2 3" key="1">
    <citation type="journal article" date="2023" name="Mol. Biol. Evol.">
        <title>Genomics of Secondarily Temperate Adaptation in the Only Non-Antarctic Icefish.</title>
        <authorList>
            <person name="Rivera-Colon A.G."/>
            <person name="Rayamajhi N."/>
            <person name="Minhas B.F."/>
            <person name="Madrigal G."/>
            <person name="Bilyk K.T."/>
            <person name="Yoon V."/>
            <person name="Hune M."/>
            <person name="Gregory S."/>
            <person name="Cheng C.H.C."/>
            <person name="Catchen J.M."/>
        </authorList>
    </citation>
    <scope>NUCLEOTIDE SEQUENCE [LARGE SCALE GENOMIC DNA]</scope>
    <source>
        <tissue evidence="2">White muscle</tissue>
    </source>
</reference>
<keyword evidence="3" id="KW-1185">Reference proteome</keyword>
<name>A0AAN8DPC8_CHAGU</name>
<gene>
    <name evidence="2" type="ORF">CgunFtcFv8_019084</name>
</gene>
<evidence type="ECO:0000313" key="2">
    <source>
        <dbReference type="EMBL" id="KAK5921748.1"/>
    </source>
</evidence>